<protein>
    <recommendedName>
        <fullName evidence="2">Single-stranded-DNA-specific exonuclease RecJ</fullName>
    </recommendedName>
</protein>
<feature type="domain" description="RecJ OB" evidence="8">
    <location>
        <begin position="469"/>
        <end position="579"/>
    </location>
</feature>
<dbReference type="PANTHER" id="PTHR30255:SF2">
    <property type="entry name" value="SINGLE-STRANDED-DNA-SPECIFIC EXONUCLEASE RECJ"/>
    <property type="match status" value="1"/>
</dbReference>
<evidence type="ECO:0000256" key="2">
    <source>
        <dbReference type="ARBA" id="ARBA00019841"/>
    </source>
</evidence>
<evidence type="ECO:0000256" key="4">
    <source>
        <dbReference type="ARBA" id="ARBA00022801"/>
    </source>
</evidence>
<keyword evidence="5 9" id="KW-0269">Exonuclease</keyword>
<dbReference type="InterPro" id="IPR001667">
    <property type="entry name" value="DDH_dom"/>
</dbReference>
<dbReference type="InterPro" id="IPR038763">
    <property type="entry name" value="DHH_sf"/>
</dbReference>
<dbReference type="PANTHER" id="PTHR30255">
    <property type="entry name" value="SINGLE-STRANDED-DNA-SPECIFIC EXONUCLEASE RECJ"/>
    <property type="match status" value="1"/>
</dbReference>
<evidence type="ECO:0000259" key="8">
    <source>
        <dbReference type="Pfam" id="PF17768"/>
    </source>
</evidence>
<dbReference type="Proteomes" id="UP000700732">
    <property type="component" value="Unassembled WGS sequence"/>
</dbReference>
<evidence type="ECO:0000256" key="1">
    <source>
        <dbReference type="ARBA" id="ARBA00005915"/>
    </source>
</evidence>
<dbReference type="InterPro" id="IPR004610">
    <property type="entry name" value="RecJ"/>
</dbReference>
<comment type="similarity">
    <text evidence="1">Belongs to the RecJ family.</text>
</comment>
<name>A0ABR6W193_9BACT</name>
<evidence type="ECO:0000256" key="3">
    <source>
        <dbReference type="ARBA" id="ARBA00022722"/>
    </source>
</evidence>
<evidence type="ECO:0000259" key="7">
    <source>
        <dbReference type="Pfam" id="PF02272"/>
    </source>
</evidence>
<dbReference type="SUPFAM" id="SSF64182">
    <property type="entry name" value="DHH phosphoesterases"/>
    <property type="match status" value="1"/>
</dbReference>
<dbReference type="InterPro" id="IPR003156">
    <property type="entry name" value="DHHA1_dom"/>
</dbReference>
<dbReference type="Gene3D" id="3.10.310.30">
    <property type="match status" value="1"/>
</dbReference>
<dbReference type="Pfam" id="PF17768">
    <property type="entry name" value="RecJ_OB"/>
    <property type="match status" value="1"/>
</dbReference>
<feature type="domain" description="DDH" evidence="6">
    <location>
        <begin position="93"/>
        <end position="243"/>
    </location>
</feature>
<evidence type="ECO:0000259" key="6">
    <source>
        <dbReference type="Pfam" id="PF01368"/>
    </source>
</evidence>
<dbReference type="GO" id="GO:0004527">
    <property type="term" value="F:exonuclease activity"/>
    <property type="evidence" value="ECO:0007669"/>
    <property type="project" value="UniProtKB-KW"/>
</dbReference>
<dbReference type="Pfam" id="PF02272">
    <property type="entry name" value="DHHA1"/>
    <property type="match status" value="1"/>
</dbReference>
<dbReference type="Gene3D" id="3.90.1640.30">
    <property type="match status" value="1"/>
</dbReference>
<dbReference type="InterPro" id="IPR051673">
    <property type="entry name" value="SSDNA_exonuclease_RecJ"/>
</dbReference>
<evidence type="ECO:0000313" key="9">
    <source>
        <dbReference type="EMBL" id="MBC3789979.1"/>
    </source>
</evidence>
<keyword evidence="3" id="KW-0540">Nuclease</keyword>
<dbReference type="InterPro" id="IPR041122">
    <property type="entry name" value="RecJ_OB"/>
</dbReference>
<dbReference type="EMBL" id="VFIA01000002">
    <property type="protein sequence ID" value="MBC3789979.1"/>
    <property type="molecule type" value="Genomic_DNA"/>
</dbReference>
<accession>A0ABR6W193</accession>
<dbReference type="NCBIfam" id="TIGR00644">
    <property type="entry name" value="recJ"/>
    <property type="match status" value="1"/>
</dbReference>
<feature type="domain" description="DHHA1" evidence="7">
    <location>
        <begin position="365"/>
        <end position="454"/>
    </location>
</feature>
<dbReference type="RefSeq" id="WP_186735621.1">
    <property type="nucleotide sequence ID" value="NZ_VFIA01000002.1"/>
</dbReference>
<comment type="caution">
    <text evidence="9">The sequence shown here is derived from an EMBL/GenBank/DDBJ whole genome shotgun (WGS) entry which is preliminary data.</text>
</comment>
<keyword evidence="10" id="KW-1185">Reference proteome</keyword>
<dbReference type="Pfam" id="PF01368">
    <property type="entry name" value="DHH"/>
    <property type="match status" value="1"/>
</dbReference>
<organism evidence="9 10">
    <name type="scientific">Spirosoma utsteinense</name>
    <dbReference type="NCBI Taxonomy" id="2585773"/>
    <lineage>
        <taxon>Bacteria</taxon>
        <taxon>Pseudomonadati</taxon>
        <taxon>Bacteroidota</taxon>
        <taxon>Cytophagia</taxon>
        <taxon>Cytophagales</taxon>
        <taxon>Cytophagaceae</taxon>
        <taxon>Spirosoma</taxon>
    </lineage>
</organism>
<evidence type="ECO:0000313" key="10">
    <source>
        <dbReference type="Proteomes" id="UP000700732"/>
    </source>
</evidence>
<gene>
    <name evidence="9" type="ORF">FH603_463</name>
</gene>
<sequence length="583" mass="64607">MIAQPPPPLKRWITKPFPDSMEQRVAIETLTGSLGVSPFLAALLVQRGVHSYEDARAFFRPEIGHLHDPFAMKDMDRAIIRLQRAMLPGHEEKILIYGDYDVDGTTSVALVYGFLKNYHSAIDHYIPDRYKEGYGISTQGIQWAANNGFSLIIALDCGIKSVDRVAEAKALGVDFIICDHHRPGAELPDAAAVLDPKRNDCQYPYKELSGCGVGFKLLQAFCLHKGIPLEELYPYLDLVAVSIASDIVPITGENRVMAFYGLKCLNAAPRTGLKALIKIAGFSRELDITNLVFGLGPRINAAGRIQHAKAAVQLLLAESEVEADAFAMAINKHNNDRRTFDSTMTEQALAMIRESETMTRAKSTVLFDATWHKGVIGIVASRCIEHFHRPTIILTQSHDKAAGSARSVPGFDVYEAIEECADLLEQFGGHTFAAGMTMPVNNIDAFRKKFEEVVTRRIKEEQLTPLVDIDLPMDFSEIDAKLVRILKQMGPFGPHNPQPVFMTDEVYLANEPIIMKEKHLKINVFQGGSSSRGHTLTAVGFGFGHLASQLQAGKPFSICYQVEQNFYNGNVSIQLMLKDVKFS</sequence>
<reference evidence="9 10" key="1">
    <citation type="submission" date="2019-06" db="EMBL/GenBank/DDBJ databases">
        <title>Spirosoma utsteinense sp. nov. isolated from Antarctic ice-free soils.</title>
        <authorList>
            <person name="Tahon G."/>
        </authorList>
    </citation>
    <scope>NUCLEOTIDE SEQUENCE [LARGE SCALE GENOMIC DNA]</scope>
    <source>
        <strain evidence="9 10">LMG 31447</strain>
    </source>
</reference>
<keyword evidence="4" id="KW-0378">Hydrolase</keyword>
<proteinExistence type="inferred from homology"/>
<evidence type="ECO:0000256" key="5">
    <source>
        <dbReference type="ARBA" id="ARBA00022839"/>
    </source>
</evidence>